<evidence type="ECO:0000256" key="2">
    <source>
        <dbReference type="ARBA" id="ARBA00022692"/>
    </source>
</evidence>
<keyword evidence="4 5" id="KW-0472">Membrane</keyword>
<name>A0A7R9LJ04_9ACAR</name>
<evidence type="ECO:0000259" key="7">
    <source>
        <dbReference type="Pfam" id="PF03151"/>
    </source>
</evidence>
<dbReference type="InterPro" id="IPR050186">
    <property type="entry name" value="TPT_transporter"/>
</dbReference>
<protein>
    <recommendedName>
        <fullName evidence="7">Sugar phosphate transporter domain-containing protein</fullName>
    </recommendedName>
</protein>
<gene>
    <name evidence="8" type="ORF">OSB1V03_LOCUS18856</name>
</gene>
<dbReference type="EMBL" id="OC880542">
    <property type="protein sequence ID" value="CAD7641829.1"/>
    <property type="molecule type" value="Genomic_DNA"/>
</dbReference>
<keyword evidence="6" id="KW-0732">Signal</keyword>
<keyword evidence="2 5" id="KW-0812">Transmembrane</keyword>
<dbReference type="EMBL" id="CAJPIZ010025967">
    <property type="protein sequence ID" value="CAG2118906.1"/>
    <property type="molecule type" value="Genomic_DNA"/>
</dbReference>
<dbReference type="AlphaFoldDB" id="A0A7R9LJ04"/>
<feature type="signal peptide" evidence="6">
    <location>
        <begin position="1"/>
        <end position="20"/>
    </location>
</feature>
<feature type="transmembrane region" description="Helical" evidence="5">
    <location>
        <begin position="181"/>
        <end position="210"/>
    </location>
</feature>
<dbReference type="Proteomes" id="UP000759131">
    <property type="component" value="Unassembled WGS sequence"/>
</dbReference>
<keyword evidence="9" id="KW-1185">Reference proteome</keyword>
<dbReference type="OrthoDB" id="6418713at2759"/>
<evidence type="ECO:0000256" key="1">
    <source>
        <dbReference type="ARBA" id="ARBA00004141"/>
    </source>
</evidence>
<evidence type="ECO:0000256" key="4">
    <source>
        <dbReference type="ARBA" id="ARBA00023136"/>
    </source>
</evidence>
<dbReference type="GO" id="GO:0016020">
    <property type="term" value="C:membrane"/>
    <property type="evidence" value="ECO:0007669"/>
    <property type="project" value="UniProtKB-SubCell"/>
</dbReference>
<feature type="domain" description="Sugar phosphate transporter" evidence="7">
    <location>
        <begin position="6"/>
        <end position="211"/>
    </location>
</feature>
<dbReference type="InterPro" id="IPR004853">
    <property type="entry name" value="Sugar_P_trans_dom"/>
</dbReference>
<dbReference type="PANTHER" id="PTHR11132">
    <property type="entry name" value="SOLUTE CARRIER FAMILY 35"/>
    <property type="match status" value="1"/>
</dbReference>
<sequence length="238" mass="26381">MGDTTMLGLIALWFVEVSFAETVKSSAPVFTVLIARVVLGEKTSLLVNLSLIPVMSGLALCSAFELRFTLIGLMASLATNLSECLQNVFSKRLLNVEKYEPLHLQFYTSLSSIVVQIPCVLILVDLPHFLHSLQTEKNLLLTYILAGLSFHCQSYTEYILLNMISPVTHSVANTAKRAFLIWLSVIIFGNAVTTQSWIGTAFVISGVFVYNKARHYSSTKSISDLNYNPLIQTETHTV</sequence>
<keyword evidence="3 5" id="KW-1133">Transmembrane helix</keyword>
<comment type="subcellular location">
    <subcellularLocation>
        <location evidence="1">Membrane</location>
        <topology evidence="1">Multi-pass membrane protein</topology>
    </subcellularLocation>
</comment>
<proteinExistence type="predicted"/>
<accession>A0A7R9LJ04</accession>
<evidence type="ECO:0000256" key="5">
    <source>
        <dbReference type="SAM" id="Phobius"/>
    </source>
</evidence>
<evidence type="ECO:0000313" key="9">
    <source>
        <dbReference type="Proteomes" id="UP000759131"/>
    </source>
</evidence>
<dbReference type="SUPFAM" id="SSF103481">
    <property type="entry name" value="Multidrug resistance efflux transporter EmrE"/>
    <property type="match status" value="2"/>
</dbReference>
<organism evidence="8">
    <name type="scientific">Medioppia subpectinata</name>
    <dbReference type="NCBI Taxonomy" id="1979941"/>
    <lineage>
        <taxon>Eukaryota</taxon>
        <taxon>Metazoa</taxon>
        <taxon>Ecdysozoa</taxon>
        <taxon>Arthropoda</taxon>
        <taxon>Chelicerata</taxon>
        <taxon>Arachnida</taxon>
        <taxon>Acari</taxon>
        <taxon>Acariformes</taxon>
        <taxon>Sarcoptiformes</taxon>
        <taxon>Oribatida</taxon>
        <taxon>Brachypylina</taxon>
        <taxon>Oppioidea</taxon>
        <taxon>Oppiidae</taxon>
        <taxon>Medioppia</taxon>
    </lineage>
</organism>
<evidence type="ECO:0000256" key="6">
    <source>
        <dbReference type="SAM" id="SignalP"/>
    </source>
</evidence>
<feature type="transmembrane region" description="Helical" evidence="5">
    <location>
        <begin position="104"/>
        <end position="126"/>
    </location>
</feature>
<dbReference type="InterPro" id="IPR037185">
    <property type="entry name" value="EmrE-like"/>
</dbReference>
<evidence type="ECO:0000256" key="3">
    <source>
        <dbReference type="ARBA" id="ARBA00022989"/>
    </source>
</evidence>
<evidence type="ECO:0000313" key="8">
    <source>
        <dbReference type="EMBL" id="CAD7641829.1"/>
    </source>
</evidence>
<reference evidence="8" key="1">
    <citation type="submission" date="2020-11" db="EMBL/GenBank/DDBJ databases">
        <authorList>
            <person name="Tran Van P."/>
        </authorList>
    </citation>
    <scope>NUCLEOTIDE SEQUENCE</scope>
</reference>
<feature type="chain" id="PRO_5035592173" description="Sugar phosphate transporter domain-containing protein" evidence="6">
    <location>
        <begin position="21"/>
        <end position="238"/>
    </location>
</feature>
<feature type="transmembrane region" description="Helical" evidence="5">
    <location>
        <begin position="138"/>
        <end position="161"/>
    </location>
</feature>
<dbReference type="Pfam" id="PF03151">
    <property type="entry name" value="TPT"/>
    <property type="match status" value="1"/>
</dbReference>